<name>A0A363NVH7_9SPHI</name>
<dbReference type="Proteomes" id="UP000250831">
    <property type="component" value="Unassembled WGS sequence"/>
</dbReference>
<dbReference type="AlphaFoldDB" id="A0A363NVH7"/>
<organism evidence="1 2">
    <name type="scientific">Sphingobacterium athyrii</name>
    <dbReference type="NCBI Taxonomy" id="2152717"/>
    <lineage>
        <taxon>Bacteria</taxon>
        <taxon>Pseudomonadati</taxon>
        <taxon>Bacteroidota</taxon>
        <taxon>Sphingobacteriia</taxon>
        <taxon>Sphingobacteriales</taxon>
        <taxon>Sphingobacteriaceae</taxon>
        <taxon>Sphingobacterium</taxon>
    </lineage>
</organism>
<reference evidence="1 2" key="1">
    <citation type="submission" date="2018-04" db="EMBL/GenBank/DDBJ databases">
        <title>Sphingobacterium sp. M46 Genome.</title>
        <authorList>
            <person name="Cheng J."/>
            <person name="Li Y."/>
        </authorList>
    </citation>
    <scope>NUCLEOTIDE SEQUENCE [LARGE SCALE GENOMIC DNA]</scope>
    <source>
        <strain evidence="1 2">M46</strain>
    </source>
</reference>
<comment type="caution">
    <text evidence="1">The sequence shown here is derived from an EMBL/GenBank/DDBJ whole genome shotgun (WGS) entry which is preliminary data.</text>
</comment>
<protein>
    <submittedName>
        <fullName evidence="1">Uncharacterized protein</fullName>
    </submittedName>
</protein>
<dbReference type="EMBL" id="QCXX01000002">
    <property type="protein sequence ID" value="PUV24733.1"/>
    <property type="molecule type" value="Genomic_DNA"/>
</dbReference>
<gene>
    <name evidence="1" type="ORF">DCO56_07100</name>
</gene>
<evidence type="ECO:0000313" key="2">
    <source>
        <dbReference type="Proteomes" id="UP000250831"/>
    </source>
</evidence>
<evidence type="ECO:0000313" key="1">
    <source>
        <dbReference type="EMBL" id="PUV24733.1"/>
    </source>
</evidence>
<accession>A0A363NVH7</accession>
<sequence>MFDQRYYCFYVVFLWGLIANLSVVSGQQLARSADRLNYIAAAEIRSQPVKEIAVYLWMKKEN</sequence>
<proteinExistence type="predicted"/>
<keyword evidence="2" id="KW-1185">Reference proteome</keyword>